<dbReference type="Proteomes" id="UP001107558">
    <property type="component" value="Chromosome 2"/>
</dbReference>
<comment type="caution">
    <text evidence="2">The sequence shown here is derived from an EMBL/GenBank/DDBJ whole genome shotgun (WGS) entry which is preliminary data.</text>
</comment>
<gene>
    <name evidence="2" type="ORF">PVAND_007221</name>
</gene>
<protein>
    <submittedName>
        <fullName evidence="2">Uncharacterized protein</fullName>
    </submittedName>
</protein>
<organism evidence="2 3">
    <name type="scientific">Polypedilum vanderplanki</name>
    <name type="common">Sleeping chironomid midge</name>
    <dbReference type="NCBI Taxonomy" id="319348"/>
    <lineage>
        <taxon>Eukaryota</taxon>
        <taxon>Metazoa</taxon>
        <taxon>Ecdysozoa</taxon>
        <taxon>Arthropoda</taxon>
        <taxon>Hexapoda</taxon>
        <taxon>Insecta</taxon>
        <taxon>Pterygota</taxon>
        <taxon>Neoptera</taxon>
        <taxon>Endopterygota</taxon>
        <taxon>Diptera</taxon>
        <taxon>Nematocera</taxon>
        <taxon>Chironomoidea</taxon>
        <taxon>Chironomidae</taxon>
        <taxon>Chironominae</taxon>
        <taxon>Polypedilum</taxon>
        <taxon>Polypedilum</taxon>
    </lineage>
</organism>
<dbReference type="Pfam" id="PF03133">
    <property type="entry name" value="TTL"/>
    <property type="match status" value="1"/>
</dbReference>
<evidence type="ECO:0000256" key="1">
    <source>
        <dbReference type="SAM" id="Phobius"/>
    </source>
</evidence>
<reference evidence="2" key="1">
    <citation type="submission" date="2021-03" db="EMBL/GenBank/DDBJ databases">
        <title>Chromosome level genome of the anhydrobiotic midge Polypedilum vanderplanki.</title>
        <authorList>
            <person name="Yoshida Y."/>
            <person name="Kikawada T."/>
            <person name="Gusev O."/>
        </authorList>
    </citation>
    <scope>NUCLEOTIDE SEQUENCE</scope>
    <source>
        <strain evidence="2">NIAS01</strain>
        <tissue evidence="2">Whole body or cell culture</tissue>
    </source>
</reference>
<dbReference type="EMBL" id="JADBJN010000002">
    <property type="protein sequence ID" value="KAG5677463.1"/>
    <property type="molecule type" value="Genomic_DNA"/>
</dbReference>
<dbReference type="AlphaFoldDB" id="A0A9J6C655"/>
<dbReference type="SUPFAM" id="SSF56059">
    <property type="entry name" value="Glutathione synthetase ATP-binding domain-like"/>
    <property type="match status" value="1"/>
</dbReference>
<keyword evidence="1" id="KW-1133">Transmembrane helix</keyword>
<dbReference type="InterPro" id="IPR053317">
    <property type="entry name" value="Tubulin_polyglutamylase"/>
</dbReference>
<accession>A0A9J6C655</accession>
<dbReference type="PANTHER" id="PTHR47113">
    <property type="entry name" value="LD09343P"/>
    <property type="match status" value="1"/>
</dbReference>
<dbReference type="InterPro" id="IPR004344">
    <property type="entry name" value="TTL/TTLL_fam"/>
</dbReference>
<keyword evidence="1" id="KW-0472">Membrane</keyword>
<proteinExistence type="predicted"/>
<dbReference type="Gene3D" id="3.30.470.20">
    <property type="entry name" value="ATP-grasp fold, B domain"/>
    <property type="match status" value="1"/>
</dbReference>
<dbReference type="PROSITE" id="PS51221">
    <property type="entry name" value="TTL"/>
    <property type="match status" value="1"/>
</dbReference>
<feature type="transmembrane region" description="Helical" evidence="1">
    <location>
        <begin position="12"/>
        <end position="30"/>
    </location>
</feature>
<name>A0A9J6C655_POLVA</name>
<sequence>MTEKIRKVSLYKLNYVLVVATLILILSYFLNNYNRVSILESSSTSLSCSSSSKILKYWSICINEWNPNGNLRTMNRVFDKLGYKFVNASESEEWDLLWSIEYVERNEETFRATRKSLLPHQRINHFPGIHFITNKKILGKHTNSKHLFPTFSFPEDENMFNEFSKTNPHAKYVEKNYDNRGVRIVTPDEFDKNNDEKIYQVFMDNPFLIDDHAFDFGVYVLISSVNPLRIYRYDHEVFIRFCPEKYHPFDPLNTHKYVVDENHLSVYVMPSFKNLYNKYNYTAKSIFEFLIRKKGYNVKKFWLNIDETVSDIISKNENKIIENIKHEKYENSHHFFELVRFDIILDNYLNPFVMEVNMSPNLTPAKKKHEKYTTVYEQLVYNTINLVGAGSYEVLMSRFTNDTISVNSQNIATNLENCLENTCQLNCEKSSCAICIPCISSNILFHLNEAYCEHIRKGNFKRAFPISIHFNNTELFETLSENNQIMIKWYEAKCENDESWC</sequence>
<evidence type="ECO:0000313" key="2">
    <source>
        <dbReference type="EMBL" id="KAG5677463.1"/>
    </source>
</evidence>
<evidence type="ECO:0000313" key="3">
    <source>
        <dbReference type="Proteomes" id="UP001107558"/>
    </source>
</evidence>
<dbReference type="PANTHER" id="PTHR47113:SF1">
    <property type="entry name" value="LD09343P"/>
    <property type="match status" value="1"/>
</dbReference>
<keyword evidence="1" id="KW-0812">Transmembrane</keyword>
<dbReference type="OrthoDB" id="202825at2759"/>
<keyword evidence="3" id="KW-1185">Reference proteome</keyword>